<dbReference type="EMBL" id="CP025682">
    <property type="protein sequence ID" value="AUN96133.1"/>
    <property type="molecule type" value="Genomic_DNA"/>
</dbReference>
<dbReference type="PANTHER" id="PTHR42905">
    <property type="entry name" value="PHOSPHOENOLPYRUVATE CARBOXYLASE"/>
    <property type="match status" value="1"/>
</dbReference>
<evidence type="ECO:0000313" key="1">
    <source>
        <dbReference type="EMBL" id="AUN96133.1"/>
    </source>
</evidence>
<sequence>MSVSTISPAQRERARRLTALHHSGTALALPNAWDAASARVFEAAGAQAIGTSSAGIAFSRGYPDGERTPLAEMIDVVRRMVAVVDVPVTVDIEAGYGATREAVLETVRAVIDAGAVGVNLEDAPTDRPGELRDTAEQAGLIAAVRALASEAGIDLYINARTDVFWLRLGSAESRLEATLARLRAYRDAGASGVFVPGVTDADTIAALVSGAACPLNVLAGPGCPDIAGMTRLGVARVSVGSGPARAIMALTRRIGIDLLEHGRFDAMLADTIPYAEANALFERR</sequence>
<reference evidence="1 2" key="1">
    <citation type="submission" date="2018-01" db="EMBL/GenBank/DDBJ databases">
        <authorList>
            <person name="Fu G.-Y."/>
        </authorList>
    </citation>
    <scope>NUCLEOTIDE SEQUENCE [LARGE SCALE GENOMIC DNA]</scope>
    <source>
        <strain evidence="1 2">SY39</strain>
    </source>
</reference>
<keyword evidence="1" id="KW-0808">Transferase</keyword>
<dbReference type="RefSeq" id="WP_102248177.1">
    <property type="nucleotide sequence ID" value="NZ_CP025682.1"/>
</dbReference>
<dbReference type="Gene3D" id="3.20.20.60">
    <property type="entry name" value="Phosphoenolpyruvate-binding domains"/>
    <property type="match status" value="1"/>
</dbReference>
<dbReference type="InterPro" id="IPR040442">
    <property type="entry name" value="Pyrv_kinase-like_dom_sf"/>
</dbReference>
<dbReference type="InterPro" id="IPR015813">
    <property type="entry name" value="Pyrv/PenolPyrv_kinase-like_dom"/>
</dbReference>
<dbReference type="AlphaFoldDB" id="A0A2I6SA46"/>
<accession>A0A2I6SA46</accession>
<name>A0A2I6SA46_9RHOO</name>
<gene>
    <name evidence="1" type="ORF">C0099_14995</name>
</gene>
<organism evidence="1 2">
    <name type="scientific">Pseudazoarcus pumilus</name>
    <dbReference type="NCBI Taxonomy" id="2067960"/>
    <lineage>
        <taxon>Bacteria</taxon>
        <taxon>Pseudomonadati</taxon>
        <taxon>Pseudomonadota</taxon>
        <taxon>Betaproteobacteria</taxon>
        <taxon>Rhodocyclales</taxon>
        <taxon>Zoogloeaceae</taxon>
        <taxon>Pseudazoarcus</taxon>
    </lineage>
</organism>
<dbReference type="CDD" id="cd00377">
    <property type="entry name" value="ICL_PEPM"/>
    <property type="match status" value="1"/>
</dbReference>
<dbReference type="OrthoDB" id="9785398at2"/>
<evidence type="ECO:0000313" key="2">
    <source>
        <dbReference type="Proteomes" id="UP000242205"/>
    </source>
</evidence>
<protein>
    <submittedName>
        <fullName evidence="1">3-methyl-2-oxobutanoate hydroxymethyltransferase</fullName>
    </submittedName>
</protein>
<dbReference type="SUPFAM" id="SSF51621">
    <property type="entry name" value="Phosphoenolpyruvate/pyruvate domain"/>
    <property type="match status" value="1"/>
</dbReference>
<dbReference type="PANTHER" id="PTHR42905:SF16">
    <property type="entry name" value="CARBOXYPHOSPHONOENOLPYRUVATE PHOSPHONOMUTASE-LIKE PROTEIN (AFU_ORTHOLOGUE AFUA_5G07230)"/>
    <property type="match status" value="1"/>
</dbReference>
<dbReference type="Pfam" id="PF13714">
    <property type="entry name" value="PEP_mutase"/>
    <property type="match status" value="1"/>
</dbReference>
<dbReference type="KEGG" id="atw:C0099_14995"/>
<proteinExistence type="predicted"/>
<dbReference type="GO" id="GO:0008168">
    <property type="term" value="F:methyltransferase activity"/>
    <property type="evidence" value="ECO:0007669"/>
    <property type="project" value="UniProtKB-KW"/>
</dbReference>
<keyword evidence="2" id="KW-1185">Reference proteome</keyword>
<dbReference type="GO" id="GO:0032259">
    <property type="term" value="P:methylation"/>
    <property type="evidence" value="ECO:0007669"/>
    <property type="project" value="UniProtKB-KW"/>
</dbReference>
<dbReference type="Proteomes" id="UP000242205">
    <property type="component" value="Chromosome"/>
</dbReference>
<keyword evidence="1" id="KW-0489">Methyltransferase</keyword>
<dbReference type="InterPro" id="IPR039556">
    <property type="entry name" value="ICL/PEPM"/>
</dbReference>